<feature type="modified residue" description="4-aspartylphosphate" evidence="5 7">
    <location>
        <position position="54"/>
    </location>
</feature>
<comment type="caution">
    <text evidence="10">The sequence shown here is derived from an EMBL/GenBank/DDBJ whole genome shotgun (WGS) entry which is preliminary data.</text>
</comment>
<dbReference type="SUPFAM" id="SSF52738">
    <property type="entry name" value="Methylesterase CheB, C-terminal domain"/>
    <property type="match status" value="1"/>
</dbReference>
<dbReference type="SUPFAM" id="SSF52172">
    <property type="entry name" value="CheY-like"/>
    <property type="match status" value="1"/>
</dbReference>
<evidence type="ECO:0000256" key="7">
    <source>
        <dbReference type="PROSITE-ProRule" id="PRU00169"/>
    </source>
</evidence>
<dbReference type="Gene3D" id="3.40.50.2300">
    <property type="match status" value="1"/>
</dbReference>
<dbReference type="GO" id="GO:0050568">
    <property type="term" value="F:protein-glutamine glutaminase activity"/>
    <property type="evidence" value="ECO:0007669"/>
    <property type="project" value="UniProtKB-UniRule"/>
</dbReference>
<dbReference type="GO" id="GO:0008984">
    <property type="term" value="F:protein-glutamate methylesterase activity"/>
    <property type="evidence" value="ECO:0007669"/>
    <property type="project" value="UniProtKB-UniRule"/>
</dbReference>
<dbReference type="InterPro" id="IPR011006">
    <property type="entry name" value="CheY-like_superfamily"/>
</dbReference>
<feature type="active site" evidence="5 6">
    <location>
        <position position="168"/>
    </location>
</feature>
<comment type="subcellular location">
    <subcellularLocation>
        <location evidence="5">Cytoplasm</location>
    </subcellularLocation>
</comment>
<dbReference type="InterPro" id="IPR001789">
    <property type="entry name" value="Sig_transdc_resp-reg_receiver"/>
</dbReference>
<comment type="domain">
    <text evidence="5">Contains a C-terminal catalytic domain, and an N-terminal region which modulates catalytic activity.</text>
</comment>
<keyword evidence="11" id="KW-1185">Reference proteome</keyword>
<feature type="domain" description="CheB-type methylesterase" evidence="9">
    <location>
        <begin position="156"/>
        <end position="343"/>
    </location>
</feature>
<dbReference type="PANTHER" id="PTHR42872">
    <property type="entry name" value="PROTEIN-GLUTAMATE METHYLESTERASE/PROTEIN-GLUTAMINE GLUTAMINASE"/>
    <property type="match status" value="1"/>
</dbReference>
<comment type="similarity">
    <text evidence="5">Belongs to the CheB family.</text>
</comment>
<dbReference type="GO" id="GO:0005737">
    <property type="term" value="C:cytoplasm"/>
    <property type="evidence" value="ECO:0007669"/>
    <property type="project" value="UniProtKB-SubCell"/>
</dbReference>
<dbReference type="InterPro" id="IPR035909">
    <property type="entry name" value="CheB_C"/>
</dbReference>
<dbReference type="Gene3D" id="3.40.50.180">
    <property type="entry name" value="Methylesterase CheB, C-terminal domain"/>
    <property type="match status" value="1"/>
</dbReference>
<dbReference type="AlphaFoldDB" id="A0A8J2YSS2"/>
<comment type="PTM">
    <text evidence="5">Phosphorylated by CheA. Phosphorylation of the N-terminal regulatory domain activates the methylesterase activity.</text>
</comment>
<dbReference type="Pfam" id="PF00072">
    <property type="entry name" value="Response_reg"/>
    <property type="match status" value="1"/>
</dbReference>
<keyword evidence="1 5" id="KW-0963">Cytoplasm</keyword>
<dbReference type="GO" id="GO:0006935">
    <property type="term" value="P:chemotaxis"/>
    <property type="evidence" value="ECO:0007669"/>
    <property type="project" value="UniProtKB-UniRule"/>
</dbReference>
<evidence type="ECO:0000256" key="2">
    <source>
        <dbReference type="ARBA" id="ARBA00022500"/>
    </source>
</evidence>
<evidence type="ECO:0000313" key="10">
    <source>
        <dbReference type="EMBL" id="GGF12877.1"/>
    </source>
</evidence>
<evidence type="ECO:0000256" key="4">
    <source>
        <dbReference type="ARBA" id="ARBA00048267"/>
    </source>
</evidence>
<sequence>MIRVLVAEDSPTLREFLVHILSAEADIRVIATAVDGVQAAEAVARLRPDVVTMDIHMPRLDGFAATRRIMEDHPTPIVIVSSTMSDQVAATFRAIEAGALAFVRRPHGIGHREHAADAGELVQTVRLMAEVKVVRRWRKSSIGSRRIAPTAASVGAGAKGRIVAIGASTGGPIALQTLLKGLPSDFSAPLVIVQHISPGFVEGFVDWLGGASSLPVRLAQHGEPLLPGHVYLAPDGSHMGVTADAIRLDTGHAENGSRPAISYLFRSVAESFGANAAGILLSGMGADGAAELKALRELGATTVAQSKESSVVHGIPGVAIDLGAAGHVLDPVEISKLLTRWAS</sequence>
<dbReference type="PROSITE" id="PS50110">
    <property type="entry name" value="RESPONSE_REGULATORY"/>
    <property type="match status" value="1"/>
</dbReference>
<dbReference type="NCBIfam" id="NF001965">
    <property type="entry name" value="PRK00742.1"/>
    <property type="match status" value="1"/>
</dbReference>
<evidence type="ECO:0000256" key="6">
    <source>
        <dbReference type="PROSITE-ProRule" id="PRU00050"/>
    </source>
</evidence>
<evidence type="ECO:0000256" key="1">
    <source>
        <dbReference type="ARBA" id="ARBA00022490"/>
    </source>
</evidence>
<keyword evidence="3 5" id="KW-0378">Hydrolase</keyword>
<dbReference type="InterPro" id="IPR000673">
    <property type="entry name" value="Sig_transdc_resp-reg_Me-estase"/>
</dbReference>
<dbReference type="EMBL" id="BMJQ01000004">
    <property type="protein sequence ID" value="GGF12877.1"/>
    <property type="molecule type" value="Genomic_DNA"/>
</dbReference>
<dbReference type="HAMAP" id="MF_00099">
    <property type="entry name" value="CheB_chemtxs"/>
    <property type="match status" value="1"/>
</dbReference>
<evidence type="ECO:0000313" key="11">
    <source>
        <dbReference type="Proteomes" id="UP000646365"/>
    </source>
</evidence>
<reference evidence="10" key="1">
    <citation type="journal article" date="2014" name="Int. J. Syst. Evol. Microbiol.">
        <title>Complete genome sequence of Corynebacterium casei LMG S-19264T (=DSM 44701T), isolated from a smear-ripened cheese.</title>
        <authorList>
            <consortium name="US DOE Joint Genome Institute (JGI-PGF)"/>
            <person name="Walter F."/>
            <person name="Albersmeier A."/>
            <person name="Kalinowski J."/>
            <person name="Ruckert C."/>
        </authorList>
    </citation>
    <scope>NUCLEOTIDE SEQUENCE</scope>
    <source>
        <strain evidence="10">CGMCC 1.15725</strain>
    </source>
</reference>
<gene>
    <name evidence="5 10" type="primary">cheB</name>
    <name evidence="10" type="ORF">GCM10011611_18190</name>
</gene>
<accession>A0A8J2YSS2</accession>
<comment type="catalytic activity">
    <reaction evidence="4 5">
        <text>[protein]-L-glutamate 5-O-methyl ester + H2O = L-glutamyl-[protein] + methanol + H(+)</text>
        <dbReference type="Rhea" id="RHEA:23236"/>
        <dbReference type="Rhea" id="RHEA-COMP:10208"/>
        <dbReference type="Rhea" id="RHEA-COMP:10311"/>
        <dbReference type="ChEBI" id="CHEBI:15377"/>
        <dbReference type="ChEBI" id="CHEBI:15378"/>
        <dbReference type="ChEBI" id="CHEBI:17790"/>
        <dbReference type="ChEBI" id="CHEBI:29973"/>
        <dbReference type="ChEBI" id="CHEBI:82795"/>
        <dbReference type="EC" id="3.1.1.61"/>
    </reaction>
</comment>
<dbReference type="Pfam" id="PF01339">
    <property type="entry name" value="CheB_methylest"/>
    <property type="match status" value="1"/>
</dbReference>
<evidence type="ECO:0000259" key="9">
    <source>
        <dbReference type="PROSITE" id="PS50122"/>
    </source>
</evidence>
<comment type="catalytic activity">
    <reaction evidence="5">
        <text>L-glutaminyl-[protein] + H2O = L-glutamyl-[protein] + NH4(+)</text>
        <dbReference type="Rhea" id="RHEA:16441"/>
        <dbReference type="Rhea" id="RHEA-COMP:10207"/>
        <dbReference type="Rhea" id="RHEA-COMP:10208"/>
        <dbReference type="ChEBI" id="CHEBI:15377"/>
        <dbReference type="ChEBI" id="CHEBI:28938"/>
        <dbReference type="ChEBI" id="CHEBI:29973"/>
        <dbReference type="ChEBI" id="CHEBI:30011"/>
        <dbReference type="EC" id="3.5.1.44"/>
    </reaction>
</comment>
<feature type="active site" evidence="5 6">
    <location>
        <position position="195"/>
    </location>
</feature>
<organism evidence="10 11">
    <name type="scientific">Aliidongia dinghuensis</name>
    <dbReference type="NCBI Taxonomy" id="1867774"/>
    <lineage>
        <taxon>Bacteria</taxon>
        <taxon>Pseudomonadati</taxon>
        <taxon>Pseudomonadota</taxon>
        <taxon>Alphaproteobacteria</taxon>
        <taxon>Rhodospirillales</taxon>
        <taxon>Dongiaceae</taxon>
        <taxon>Aliidongia</taxon>
    </lineage>
</organism>
<reference evidence="10" key="2">
    <citation type="submission" date="2020-09" db="EMBL/GenBank/DDBJ databases">
        <authorList>
            <person name="Sun Q."/>
            <person name="Zhou Y."/>
        </authorList>
    </citation>
    <scope>NUCLEOTIDE SEQUENCE</scope>
    <source>
        <strain evidence="10">CGMCC 1.15725</strain>
    </source>
</reference>
<dbReference type="CDD" id="cd16432">
    <property type="entry name" value="CheB_Rec"/>
    <property type="match status" value="1"/>
</dbReference>
<dbReference type="CDD" id="cd17541">
    <property type="entry name" value="REC_CheB-like"/>
    <property type="match status" value="1"/>
</dbReference>
<evidence type="ECO:0000256" key="5">
    <source>
        <dbReference type="HAMAP-Rule" id="MF_00099"/>
    </source>
</evidence>
<dbReference type="SMART" id="SM00448">
    <property type="entry name" value="REC"/>
    <property type="match status" value="1"/>
</dbReference>
<dbReference type="InterPro" id="IPR008248">
    <property type="entry name" value="CheB-like"/>
</dbReference>
<comment type="function">
    <text evidence="5">Involved in chemotaxis. Part of a chemotaxis signal transduction system that modulates chemotaxis in response to various stimuli. Catalyzes the demethylation of specific methylglutamate residues introduced into the chemoreceptors (methyl-accepting chemotaxis proteins or MCP) by CheR. Also mediates the irreversible deamidation of specific glutamine residues to glutamic acid.</text>
</comment>
<dbReference type="GO" id="GO:0000156">
    <property type="term" value="F:phosphorelay response regulator activity"/>
    <property type="evidence" value="ECO:0007669"/>
    <property type="project" value="InterPro"/>
</dbReference>
<feature type="domain" description="Response regulatory" evidence="8">
    <location>
        <begin position="3"/>
        <end position="120"/>
    </location>
</feature>
<dbReference type="Proteomes" id="UP000646365">
    <property type="component" value="Unassembled WGS sequence"/>
</dbReference>
<keyword evidence="2 5" id="KW-0145">Chemotaxis</keyword>
<dbReference type="EC" id="3.1.1.61" evidence="5"/>
<feature type="active site" evidence="5 6">
    <location>
        <position position="287"/>
    </location>
</feature>
<name>A0A8J2YSS2_9PROT</name>
<proteinExistence type="inferred from homology"/>
<dbReference type="PANTHER" id="PTHR42872:SF6">
    <property type="entry name" value="PROTEIN-GLUTAMATE METHYLESTERASE_PROTEIN-GLUTAMINE GLUTAMINASE"/>
    <property type="match status" value="1"/>
</dbReference>
<evidence type="ECO:0000256" key="3">
    <source>
        <dbReference type="ARBA" id="ARBA00022801"/>
    </source>
</evidence>
<keyword evidence="5 7" id="KW-0597">Phosphoprotein</keyword>
<dbReference type="PIRSF" id="PIRSF000876">
    <property type="entry name" value="RR_chemtxs_CheB"/>
    <property type="match status" value="1"/>
</dbReference>
<evidence type="ECO:0000259" key="8">
    <source>
        <dbReference type="PROSITE" id="PS50110"/>
    </source>
</evidence>
<protein>
    <recommendedName>
        <fullName evidence="5">Protein-glutamate methylesterase/protein-glutamine glutaminase</fullName>
        <ecNumber evidence="5">3.1.1.61</ecNumber>
        <ecNumber evidence="5">3.5.1.44</ecNumber>
    </recommendedName>
</protein>
<dbReference type="EC" id="3.5.1.44" evidence="5"/>
<dbReference type="PROSITE" id="PS50122">
    <property type="entry name" value="CHEB"/>
    <property type="match status" value="1"/>
</dbReference>